<feature type="compositionally biased region" description="Polar residues" evidence="4">
    <location>
        <begin position="569"/>
        <end position="612"/>
    </location>
</feature>
<keyword evidence="2 3" id="KW-0040">ANK repeat</keyword>
<dbReference type="PANTHER" id="PTHR24198:SF165">
    <property type="entry name" value="ANKYRIN REPEAT-CONTAINING PROTEIN-RELATED"/>
    <property type="match status" value="1"/>
</dbReference>
<dbReference type="InterPro" id="IPR002110">
    <property type="entry name" value="Ankyrin_rpt"/>
</dbReference>
<keyword evidence="6" id="KW-1185">Reference proteome</keyword>
<dbReference type="VEuPathDB" id="FungiDB:HMPREF1541_10838"/>
<dbReference type="SUPFAM" id="SSF48452">
    <property type="entry name" value="TPR-like"/>
    <property type="match status" value="1"/>
</dbReference>
<dbReference type="InterPro" id="IPR011990">
    <property type="entry name" value="TPR-like_helical_dom_sf"/>
</dbReference>
<dbReference type="RefSeq" id="XP_008713729.1">
    <property type="nucleotide sequence ID" value="XM_008715507.1"/>
</dbReference>
<feature type="repeat" description="ANK" evidence="3">
    <location>
        <begin position="835"/>
        <end position="861"/>
    </location>
</feature>
<dbReference type="PROSITE" id="PS50297">
    <property type="entry name" value="ANK_REP_REGION"/>
    <property type="match status" value="1"/>
</dbReference>
<evidence type="ECO:0000256" key="1">
    <source>
        <dbReference type="ARBA" id="ARBA00022737"/>
    </source>
</evidence>
<dbReference type="InParanoid" id="W2S7F9"/>
<reference evidence="5 6" key="1">
    <citation type="submission" date="2013-03" db="EMBL/GenBank/DDBJ databases">
        <title>The Genome Sequence of Phialophora europaea CBS 101466.</title>
        <authorList>
            <consortium name="The Broad Institute Genomics Platform"/>
            <person name="Cuomo C."/>
            <person name="de Hoog S."/>
            <person name="Gorbushina A."/>
            <person name="Walker B."/>
            <person name="Young S.K."/>
            <person name="Zeng Q."/>
            <person name="Gargeya S."/>
            <person name="Fitzgerald M."/>
            <person name="Haas B."/>
            <person name="Abouelleil A."/>
            <person name="Allen A.W."/>
            <person name="Alvarado L."/>
            <person name="Arachchi H.M."/>
            <person name="Berlin A.M."/>
            <person name="Chapman S.B."/>
            <person name="Gainer-Dewar J."/>
            <person name="Goldberg J."/>
            <person name="Griggs A."/>
            <person name="Gujja S."/>
            <person name="Hansen M."/>
            <person name="Howarth C."/>
            <person name="Imamovic A."/>
            <person name="Ireland A."/>
            <person name="Larimer J."/>
            <person name="McCowan C."/>
            <person name="Murphy C."/>
            <person name="Pearson M."/>
            <person name="Poon T.W."/>
            <person name="Priest M."/>
            <person name="Roberts A."/>
            <person name="Saif S."/>
            <person name="Shea T."/>
            <person name="Sisk P."/>
            <person name="Sykes S."/>
            <person name="Wortman J."/>
            <person name="Nusbaum C."/>
            <person name="Birren B."/>
        </authorList>
    </citation>
    <scope>NUCLEOTIDE SEQUENCE [LARGE SCALE GENOMIC DNA]</scope>
    <source>
        <strain evidence="5 6">CBS 101466</strain>
    </source>
</reference>
<gene>
    <name evidence="5" type="ORF">HMPREF1541_10838</name>
</gene>
<name>W2S7F9_CYPE1</name>
<dbReference type="Proteomes" id="UP000030752">
    <property type="component" value="Unassembled WGS sequence"/>
</dbReference>
<dbReference type="Pfam" id="PF00023">
    <property type="entry name" value="Ank"/>
    <property type="match status" value="2"/>
</dbReference>
<dbReference type="STRING" id="1220924.W2S7F9"/>
<feature type="compositionally biased region" description="Basic and acidic residues" evidence="4">
    <location>
        <begin position="554"/>
        <end position="567"/>
    </location>
</feature>
<dbReference type="SMART" id="SM00248">
    <property type="entry name" value="ANK"/>
    <property type="match status" value="5"/>
</dbReference>
<dbReference type="AlphaFoldDB" id="W2S7F9"/>
<dbReference type="InterPro" id="IPR036770">
    <property type="entry name" value="Ankyrin_rpt-contain_sf"/>
</dbReference>
<sequence length="947" mass="104938">MDPASISIGAVQIAFACGQATVTIIKWVNDVRSAGERIQGFYEEILALKATYDGLSDCLKSPVMAEAARTSNKANDGRHLWAQVKTALDDSRLTIKEINHHLDKISKASGILKKARSHLEESLRKGELGRLRERIRFFNTTISLPIQMVCVMLQLEQRDQSAESQRNLDRRFVQIEQTMRELIVSLTYQSDTTLRGETLIVGSTDSRQDPRGRDNYLTFARRILTSASAAASTRSTYSTISPRIEPPAPLELRGNLPELNNSEFQRSRRTIPDWISASNPEQFTDQVAQTLGNNSTDGREPAQAKVSDAVDFRLAQRYLKNGQEKAAEGQHESAERNFKKALELLAKYDFSNRIAFQPAEVVLMLSQSCLKQQKHDEAIALLTPVADGKVNIFPSSVDVADEAIPAQYRPDKLQSLAASHQLGEAYRAKGDFERGKVHARKAFMDRTDELGETDEKTLESVQLLIDIYRDMGAEEDAEAYEEFLTPSPMTKKPAESIDTDTPSDEPTITSSVSPPASEVRGVPATSSPAPPRKATRGWRDKLSRNMLGRNHSASLRDTRSGSDDRKTSFSRTTTLNSTIPETPSSFTSPHLQFQTSNINVPSTTSSPINQLTSPASDSAPPSHHRLSSRADSWNSEALDHGMLTPNIAFNPASAAMLEPHFKAVAEHCAANKLDKAATVGLKFLEGYDSRNFIIRRDELESNIKKGTSRARGLAATGKGYAPIHYFCEMRDECAAEVAMLVRYGVDVNTVCYKAGFKAGPELTPLGLAIRAGHTRVARILLEVSGVKVDTRDGEGMTPLMVATRSRLYEVVRLMLEKHYPQCVPTGEAKWPKGWYGNSLLHDAARHCDAQLVTLLLEKGIEDVNGVDRFGKTPLMYAIIKSDVFEEKKQKLCRERVKVVRKLVEFGADVNQIDKHGYTAATYAAREEDEELKAAVGEPRFELPVTDV</sequence>
<dbReference type="SUPFAM" id="SSF48403">
    <property type="entry name" value="Ankyrin repeat"/>
    <property type="match status" value="1"/>
</dbReference>
<feature type="region of interest" description="Disordered" evidence="4">
    <location>
        <begin position="482"/>
        <end position="631"/>
    </location>
</feature>
<evidence type="ECO:0000256" key="3">
    <source>
        <dbReference type="PROSITE-ProRule" id="PRU00023"/>
    </source>
</evidence>
<keyword evidence="1" id="KW-0677">Repeat</keyword>
<accession>W2S7F9</accession>
<dbReference type="Gene3D" id="1.25.40.10">
    <property type="entry name" value="Tetratricopeptide repeat domain"/>
    <property type="match status" value="1"/>
</dbReference>
<feature type="region of interest" description="Disordered" evidence="4">
    <location>
        <begin position="234"/>
        <end position="255"/>
    </location>
</feature>
<dbReference type="Gene3D" id="1.25.40.20">
    <property type="entry name" value="Ankyrin repeat-containing domain"/>
    <property type="match status" value="2"/>
</dbReference>
<evidence type="ECO:0000313" key="6">
    <source>
        <dbReference type="Proteomes" id="UP000030752"/>
    </source>
</evidence>
<dbReference type="OrthoDB" id="20872at2759"/>
<protein>
    <submittedName>
        <fullName evidence="5">Uncharacterized protein</fullName>
    </submittedName>
</protein>
<feature type="repeat" description="ANK" evidence="3">
    <location>
        <begin position="869"/>
        <end position="914"/>
    </location>
</feature>
<proteinExistence type="predicted"/>
<dbReference type="HOGENOM" id="CLU_319335_0_0_1"/>
<organism evidence="5 6">
    <name type="scientific">Cyphellophora europaea (strain CBS 101466)</name>
    <name type="common">Phialophora europaea</name>
    <dbReference type="NCBI Taxonomy" id="1220924"/>
    <lineage>
        <taxon>Eukaryota</taxon>
        <taxon>Fungi</taxon>
        <taxon>Dikarya</taxon>
        <taxon>Ascomycota</taxon>
        <taxon>Pezizomycotina</taxon>
        <taxon>Eurotiomycetes</taxon>
        <taxon>Chaetothyriomycetidae</taxon>
        <taxon>Chaetothyriales</taxon>
        <taxon>Cyphellophoraceae</taxon>
        <taxon>Cyphellophora</taxon>
    </lineage>
</organism>
<evidence type="ECO:0000256" key="2">
    <source>
        <dbReference type="ARBA" id="ARBA00023043"/>
    </source>
</evidence>
<dbReference type="GeneID" id="19978177"/>
<dbReference type="eggNOG" id="KOG1082">
    <property type="taxonomic scope" value="Eukaryota"/>
</dbReference>
<evidence type="ECO:0000313" key="5">
    <source>
        <dbReference type="EMBL" id="ETN43973.1"/>
    </source>
</evidence>
<feature type="compositionally biased region" description="Polar residues" evidence="4">
    <location>
        <begin position="504"/>
        <end position="514"/>
    </location>
</feature>
<dbReference type="Pfam" id="PF12796">
    <property type="entry name" value="Ank_2"/>
    <property type="match status" value="1"/>
</dbReference>
<dbReference type="PROSITE" id="PS50088">
    <property type="entry name" value="ANK_REPEAT"/>
    <property type="match status" value="2"/>
</dbReference>
<dbReference type="PANTHER" id="PTHR24198">
    <property type="entry name" value="ANKYRIN REPEAT AND PROTEIN KINASE DOMAIN-CONTAINING PROTEIN"/>
    <property type="match status" value="1"/>
</dbReference>
<dbReference type="EMBL" id="KB822716">
    <property type="protein sequence ID" value="ETN43973.1"/>
    <property type="molecule type" value="Genomic_DNA"/>
</dbReference>
<evidence type="ECO:0000256" key="4">
    <source>
        <dbReference type="SAM" id="MobiDB-lite"/>
    </source>
</evidence>